<dbReference type="EMBL" id="JABBFO010000002">
    <property type="protein sequence ID" value="MBT0726601.1"/>
    <property type="molecule type" value="Genomic_DNA"/>
</dbReference>
<evidence type="ECO:0000256" key="3">
    <source>
        <dbReference type="SAM" id="SignalP"/>
    </source>
</evidence>
<name>A0ABS5T2P0_9GAMM</name>
<evidence type="ECO:0000256" key="2">
    <source>
        <dbReference type="ARBA" id="ARBA00023136"/>
    </source>
</evidence>
<keyword evidence="6" id="KW-1185">Reference proteome</keyword>
<evidence type="ECO:0000313" key="5">
    <source>
        <dbReference type="EMBL" id="MBT0726601.1"/>
    </source>
</evidence>
<sequence>MNKSLVVGVGIGVLAALGVAAVAGNHFAQPSPQFAEVIAVQPHTEIIKTPHEVCHNVNVVHRRAVQDENRITGSVLGAVAGGVLGHQFGGGHGRDIATVAGALAGGYAGNQAQQSLQNSDTYQTAHRRCSTQYTQEQRTKNYTVTYKIGHTQNTVVMDHKPGSVIPLDSQGNLKLNAPIEQKSE</sequence>
<keyword evidence="3" id="KW-0732">Signal</keyword>
<dbReference type="RefSeq" id="WP_214212511.1">
    <property type="nucleotide sequence ID" value="NZ_JABBFO010000002.1"/>
</dbReference>
<keyword evidence="2" id="KW-0472">Membrane</keyword>
<feature type="signal peptide" evidence="3">
    <location>
        <begin position="1"/>
        <end position="28"/>
    </location>
</feature>
<comment type="subcellular location">
    <subcellularLocation>
        <location evidence="1">Membrane</location>
    </subcellularLocation>
</comment>
<organism evidence="5 6">
    <name type="scientific">Rosenbergiella australiborealis</name>
    <dbReference type="NCBI Taxonomy" id="1544696"/>
    <lineage>
        <taxon>Bacteria</taxon>
        <taxon>Pseudomonadati</taxon>
        <taxon>Pseudomonadota</taxon>
        <taxon>Gammaproteobacteria</taxon>
        <taxon>Enterobacterales</taxon>
        <taxon>Erwiniaceae</taxon>
        <taxon>Rosenbergiella</taxon>
    </lineage>
</organism>
<protein>
    <submittedName>
        <fullName evidence="5">Glycine zipper 2TM domain-containing protein</fullName>
    </submittedName>
</protein>
<dbReference type="InterPro" id="IPR008816">
    <property type="entry name" value="Gly_zipper_2TM_dom"/>
</dbReference>
<accession>A0ABS5T2P0</accession>
<gene>
    <name evidence="5" type="ORF">HGT73_04260</name>
</gene>
<feature type="chain" id="PRO_5047251901" evidence="3">
    <location>
        <begin position="29"/>
        <end position="184"/>
    </location>
</feature>
<proteinExistence type="predicted"/>
<dbReference type="InterPro" id="IPR051407">
    <property type="entry name" value="Bact_OM_lipoprot/Surf_antigen"/>
</dbReference>
<comment type="caution">
    <text evidence="5">The sequence shown here is derived from an EMBL/GenBank/DDBJ whole genome shotgun (WGS) entry which is preliminary data.</text>
</comment>
<dbReference type="Pfam" id="PF05433">
    <property type="entry name" value="Rick_17kDa_Anti"/>
    <property type="match status" value="1"/>
</dbReference>
<evidence type="ECO:0000259" key="4">
    <source>
        <dbReference type="Pfam" id="PF05433"/>
    </source>
</evidence>
<dbReference type="PANTHER" id="PTHR35603:SF2">
    <property type="entry name" value="OUTER MEMBRANE LIPOPROTEIN"/>
    <property type="match status" value="1"/>
</dbReference>
<evidence type="ECO:0000256" key="1">
    <source>
        <dbReference type="ARBA" id="ARBA00004370"/>
    </source>
</evidence>
<dbReference type="NCBIfam" id="NF008437">
    <property type="entry name" value="PRK11280.1"/>
    <property type="match status" value="1"/>
</dbReference>
<evidence type="ECO:0000313" key="6">
    <source>
        <dbReference type="Proteomes" id="UP000786875"/>
    </source>
</evidence>
<dbReference type="Proteomes" id="UP000786875">
    <property type="component" value="Unassembled WGS sequence"/>
</dbReference>
<feature type="domain" description="Glycine zipper 2TM" evidence="4">
    <location>
        <begin position="73"/>
        <end position="113"/>
    </location>
</feature>
<dbReference type="PANTHER" id="PTHR35603">
    <property type="match status" value="1"/>
</dbReference>
<reference evidence="5 6" key="1">
    <citation type="submission" date="2020-04" db="EMBL/GenBank/DDBJ databases">
        <title>Genome sequencing of Rosenbergiella species.</title>
        <authorList>
            <person name="Alvarez-Perez S."/>
            <person name="Lievens B."/>
        </authorList>
    </citation>
    <scope>NUCLEOTIDE SEQUENCE [LARGE SCALE GENOMIC DNA]</scope>
    <source>
        <strain evidence="5 6">CdVSA20.1</strain>
    </source>
</reference>